<dbReference type="InterPro" id="IPR016137">
    <property type="entry name" value="RGS"/>
</dbReference>
<accession>A0A0B6YVK1</accession>
<dbReference type="InterPro" id="IPR044926">
    <property type="entry name" value="RGS_subdomain_2"/>
</dbReference>
<feature type="domain" description="RGS" evidence="1">
    <location>
        <begin position="16"/>
        <end position="120"/>
    </location>
</feature>
<dbReference type="Pfam" id="PF00615">
    <property type="entry name" value="RGS"/>
    <property type="match status" value="1"/>
</dbReference>
<reference evidence="2" key="1">
    <citation type="submission" date="2014-12" db="EMBL/GenBank/DDBJ databases">
        <title>Insight into the proteome of Arion vulgaris.</title>
        <authorList>
            <person name="Aradska J."/>
            <person name="Bulat T."/>
            <person name="Smidak R."/>
            <person name="Sarate P."/>
            <person name="Gangsoo J."/>
            <person name="Sialana F."/>
            <person name="Bilban M."/>
            <person name="Lubec G."/>
        </authorList>
    </citation>
    <scope>NUCLEOTIDE SEQUENCE</scope>
    <source>
        <tissue evidence="2">Skin</tissue>
    </source>
</reference>
<dbReference type="SUPFAM" id="SSF48097">
    <property type="entry name" value="Regulator of G-protein signaling, RGS"/>
    <property type="match status" value="1"/>
</dbReference>
<proteinExistence type="predicted"/>
<protein>
    <recommendedName>
        <fullName evidence="1">RGS domain-containing protein</fullName>
    </recommendedName>
</protein>
<dbReference type="PANTHER" id="PTHR46583">
    <property type="entry name" value="REGULATOR OF G-PROTEIN SIGNALING 22"/>
    <property type="match status" value="1"/>
</dbReference>
<feature type="non-terminal residue" evidence="2">
    <location>
        <position position="1"/>
    </location>
</feature>
<gene>
    <name evidence="2" type="primary">ORF38872</name>
</gene>
<dbReference type="PANTHER" id="PTHR46583:SF2">
    <property type="entry name" value="RGS DOMAIN-CONTAINING PROTEIN"/>
    <property type="match status" value="1"/>
</dbReference>
<dbReference type="GO" id="GO:0005737">
    <property type="term" value="C:cytoplasm"/>
    <property type="evidence" value="ECO:0007669"/>
    <property type="project" value="TreeGrafter"/>
</dbReference>
<sequence>RNMENRLKMTTQQVKENVLGSHVGFEEFREFLQGTSGEHLLAFWLECENFKEVFDDGDNMEIRNTYFRKIQDKFKLKLTADALEQITRAASNVELSHTIFLRTQYDVLRRLRAYWVPRFLIHYEMTSIISLDSEENRYLSVLPILPSKSLALVSTTKTSPGKNHLQFF</sequence>
<dbReference type="AlphaFoldDB" id="A0A0B6YVK1"/>
<dbReference type="GO" id="GO:0001965">
    <property type="term" value="F:G-protein alpha-subunit binding"/>
    <property type="evidence" value="ECO:0007669"/>
    <property type="project" value="InterPro"/>
</dbReference>
<evidence type="ECO:0000313" key="2">
    <source>
        <dbReference type="EMBL" id="CEK60253.1"/>
    </source>
</evidence>
<feature type="non-terminal residue" evidence="2">
    <location>
        <position position="168"/>
    </location>
</feature>
<organism evidence="2">
    <name type="scientific">Arion vulgaris</name>
    <dbReference type="NCBI Taxonomy" id="1028688"/>
    <lineage>
        <taxon>Eukaryota</taxon>
        <taxon>Metazoa</taxon>
        <taxon>Spiralia</taxon>
        <taxon>Lophotrochozoa</taxon>
        <taxon>Mollusca</taxon>
        <taxon>Gastropoda</taxon>
        <taxon>Heterobranchia</taxon>
        <taxon>Euthyneura</taxon>
        <taxon>Panpulmonata</taxon>
        <taxon>Eupulmonata</taxon>
        <taxon>Stylommatophora</taxon>
        <taxon>Helicina</taxon>
        <taxon>Arionoidea</taxon>
        <taxon>Arionidae</taxon>
        <taxon>Arion</taxon>
    </lineage>
</organism>
<dbReference type="GO" id="GO:0009966">
    <property type="term" value="P:regulation of signal transduction"/>
    <property type="evidence" value="ECO:0007669"/>
    <property type="project" value="InterPro"/>
</dbReference>
<dbReference type="EMBL" id="HACG01013388">
    <property type="protein sequence ID" value="CEK60253.1"/>
    <property type="molecule type" value="Transcribed_RNA"/>
</dbReference>
<dbReference type="Gene3D" id="1.10.167.10">
    <property type="entry name" value="Regulator of G-protein Signalling 4, domain 2"/>
    <property type="match status" value="1"/>
</dbReference>
<evidence type="ECO:0000259" key="1">
    <source>
        <dbReference type="PROSITE" id="PS50132"/>
    </source>
</evidence>
<dbReference type="GO" id="GO:0005634">
    <property type="term" value="C:nucleus"/>
    <property type="evidence" value="ECO:0007669"/>
    <property type="project" value="TreeGrafter"/>
</dbReference>
<dbReference type="PROSITE" id="PS50132">
    <property type="entry name" value="RGS"/>
    <property type="match status" value="1"/>
</dbReference>
<name>A0A0B6YVK1_9EUPU</name>
<dbReference type="InterPro" id="IPR036305">
    <property type="entry name" value="RGS_sf"/>
</dbReference>
<dbReference type="SMART" id="SM00315">
    <property type="entry name" value="RGS"/>
    <property type="match status" value="1"/>
</dbReference>
<dbReference type="InterPro" id="IPR042651">
    <property type="entry name" value="Rgs22"/>
</dbReference>